<feature type="signal peptide" evidence="1">
    <location>
        <begin position="1"/>
        <end position="22"/>
    </location>
</feature>
<proteinExistence type="predicted"/>
<accession>A0A6N7Q3L0</accession>
<sequence>MKTIAMTLMVAAACGVAAPVHAQPTVRPQEAPGLGGVTTSVGTAAGSRLASDLRSGCNGYIPVEHDFNVEITERRASMLLYTRSDKDLVLVVKLPDGSYRCDDDSGGASQPQIQITNPPLGTYRVWIGVFNPGDVADFKFHTAVRPILSGFTP</sequence>
<evidence type="ECO:0000256" key="1">
    <source>
        <dbReference type="SAM" id="SignalP"/>
    </source>
</evidence>
<dbReference type="EMBL" id="WJIE01000008">
    <property type="protein sequence ID" value="MRG95491.1"/>
    <property type="molecule type" value="Genomic_DNA"/>
</dbReference>
<dbReference type="AlphaFoldDB" id="A0A6N7Q3L0"/>
<dbReference type="Proteomes" id="UP000440224">
    <property type="component" value="Unassembled WGS sequence"/>
</dbReference>
<evidence type="ECO:0000313" key="3">
    <source>
        <dbReference type="Proteomes" id="UP000440224"/>
    </source>
</evidence>
<name>A0A6N7Q3L0_9BACT</name>
<evidence type="ECO:0000313" key="2">
    <source>
        <dbReference type="EMBL" id="MRG95491.1"/>
    </source>
</evidence>
<evidence type="ECO:0008006" key="4">
    <source>
        <dbReference type="Google" id="ProtNLM"/>
    </source>
</evidence>
<gene>
    <name evidence="2" type="ORF">GF068_26765</name>
</gene>
<feature type="chain" id="PRO_5026704051" description="Serine protease" evidence="1">
    <location>
        <begin position="23"/>
        <end position="153"/>
    </location>
</feature>
<dbReference type="RefSeq" id="WP_153822315.1">
    <property type="nucleotide sequence ID" value="NZ_WJIE01000008.1"/>
</dbReference>
<protein>
    <recommendedName>
        <fullName evidence="4">Serine protease</fullName>
    </recommendedName>
</protein>
<keyword evidence="3" id="KW-1185">Reference proteome</keyword>
<comment type="caution">
    <text evidence="2">The sequence shown here is derived from an EMBL/GenBank/DDBJ whole genome shotgun (WGS) entry which is preliminary data.</text>
</comment>
<reference evidence="2 3" key="1">
    <citation type="submission" date="2019-10" db="EMBL/GenBank/DDBJ databases">
        <title>A soil myxobacterium in the family Polyangiaceae.</title>
        <authorList>
            <person name="Li Y."/>
            <person name="Wang J."/>
        </authorList>
    </citation>
    <scope>NUCLEOTIDE SEQUENCE [LARGE SCALE GENOMIC DNA]</scope>
    <source>
        <strain evidence="2 3">DSM 14734</strain>
    </source>
</reference>
<keyword evidence="1" id="KW-0732">Signal</keyword>
<organism evidence="2 3">
    <name type="scientific">Polyangium spumosum</name>
    <dbReference type="NCBI Taxonomy" id="889282"/>
    <lineage>
        <taxon>Bacteria</taxon>
        <taxon>Pseudomonadati</taxon>
        <taxon>Myxococcota</taxon>
        <taxon>Polyangia</taxon>
        <taxon>Polyangiales</taxon>
        <taxon>Polyangiaceae</taxon>
        <taxon>Polyangium</taxon>
    </lineage>
</organism>
<dbReference type="OrthoDB" id="5478183at2"/>